<dbReference type="AlphaFoldDB" id="A0AA88XTX9"/>
<dbReference type="Pfam" id="PF00849">
    <property type="entry name" value="PseudoU_synth_2"/>
    <property type="match status" value="1"/>
</dbReference>
<dbReference type="InterPro" id="IPR020103">
    <property type="entry name" value="PsdUridine_synth_cat_dom_sf"/>
</dbReference>
<dbReference type="EMBL" id="VSWD01000010">
    <property type="protein sequence ID" value="KAK3091598.1"/>
    <property type="molecule type" value="Genomic_DNA"/>
</dbReference>
<dbReference type="GO" id="GO:0003723">
    <property type="term" value="F:RNA binding"/>
    <property type="evidence" value="ECO:0007669"/>
    <property type="project" value="InterPro"/>
</dbReference>
<evidence type="ECO:0000313" key="4">
    <source>
        <dbReference type="Proteomes" id="UP001186944"/>
    </source>
</evidence>
<protein>
    <recommendedName>
        <fullName evidence="2">Pseudouridine synthase RsuA/RluA-like domain-containing protein</fullName>
    </recommendedName>
</protein>
<dbReference type="GO" id="GO:0000455">
    <property type="term" value="P:enzyme-directed rRNA pseudouridine synthesis"/>
    <property type="evidence" value="ECO:0007669"/>
    <property type="project" value="TreeGrafter"/>
</dbReference>
<dbReference type="InterPro" id="IPR006145">
    <property type="entry name" value="PsdUridine_synth_RsuA/RluA"/>
</dbReference>
<dbReference type="Proteomes" id="UP001186944">
    <property type="component" value="Unassembled WGS sequence"/>
</dbReference>
<keyword evidence="4" id="KW-1185">Reference proteome</keyword>
<sequence>MKVSKAIWDTASRALKMSTRVFEKPEILYQCEHFVAIDKPYDIVVNSDDPDRFSVEKLMDNFYPHLRDKSCVHGYRLDNATSGILCLSLSKKSARLLSNRFKSRNITKHYIALVYGHLSQHNLIIDKKIGKDSSYTEIWRMCIDDEENCVDPKEAVTELICLEEGLYDGQPATKILLIPQTGRTHQLRVHCDHIGHRIVGDFTYSNREDAEPYRMMLHAYRLKFKHRMSDDHHIDIISKDPFTTFLDPKWQSSKLLTTYEAAVSALDHVE</sequence>
<reference evidence="3" key="1">
    <citation type="submission" date="2019-08" db="EMBL/GenBank/DDBJ databases">
        <title>The improved chromosome-level genome for the pearl oyster Pinctada fucata martensii using PacBio sequencing and Hi-C.</title>
        <authorList>
            <person name="Zheng Z."/>
        </authorList>
    </citation>
    <scope>NUCLEOTIDE SEQUENCE</scope>
    <source>
        <strain evidence="3">ZZ-2019</strain>
        <tissue evidence="3">Adductor muscle</tissue>
    </source>
</reference>
<dbReference type="SUPFAM" id="SSF55120">
    <property type="entry name" value="Pseudouridine synthase"/>
    <property type="match status" value="1"/>
</dbReference>
<dbReference type="PANTHER" id="PTHR21600">
    <property type="entry name" value="MITOCHONDRIAL RNA PSEUDOURIDINE SYNTHASE"/>
    <property type="match status" value="1"/>
</dbReference>
<dbReference type="CDD" id="cd02869">
    <property type="entry name" value="PseudoU_synth_RluA_like"/>
    <property type="match status" value="1"/>
</dbReference>
<evidence type="ECO:0000259" key="2">
    <source>
        <dbReference type="Pfam" id="PF00849"/>
    </source>
</evidence>
<organism evidence="3 4">
    <name type="scientific">Pinctada imbricata</name>
    <name type="common">Atlantic pearl-oyster</name>
    <name type="synonym">Pinctada martensii</name>
    <dbReference type="NCBI Taxonomy" id="66713"/>
    <lineage>
        <taxon>Eukaryota</taxon>
        <taxon>Metazoa</taxon>
        <taxon>Spiralia</taxon>
        <taxon>Lophotrochozoa</taxon>
        <taxon>Mollusca</taxon>
        <taxon>Bivalvia</taxon>
        <taxon>Autobranchia</taxon>
        <taxon>Pteriomorphia</taxon>
        <taxon>Pterioida</taxon>
        <taxon>Pterioidea</taxon>
        <taxon>Pteriidae</taxon>
        <taxon>Pinctada</taxon>
    </lineage>
</organism>
<name>A0AA88XTX9_PINIB</name>
<evidence type="ECO:0000313" key="3">
    <source>
        <dbReference type="EMBL" id="KAK3091598.1"/>
    </source>
</evidence>
<dbReference type="Gene3D" id="3.30.2350.10">
    <property type="entry name" value="Pseudouridine synthase"/>
    <property type="match status" value="1"/>
</dbReference>
<comment type="similarity">
    <text evidence="1">Belongs to the pseudouridine synthase RluA family.</text>
</comment>
<proteinExistence type="inferred from homology"/>
<dbReference type="GO" id="GO:0009982">
    <property type="term" value="F:pseudouridine synthase activity"/>
    <property type="evidence" value="ECO:0007669"/>
    <property type="project" value="InterPro"/>
</dbReference>
<feature type="domain" description="Pseudouridine synthase RsuA/RluA-like" evidence="2">
    <location>
        <begin position="33"/>
        <end position="193"/>
    </location>
</feature>
<comment type="caution">
    <text evidence="3">The sequence shown here is derived from an EMBL/GenBank/DDBJ whole genome shotgun (WGS) entry which is preliminary data.</text>
</comment>
<accession>A0AA88XTX9</accession>
<dbReference type="InterPro" id="IPR050188">
    <property type="entry name" value="RluA_PseudoU_synthase"/>
</dbReference>
<dbReference type="PANTHER" id="PTHR21600:SF87">
    <property type="entry name" value="RNA PSEUDOURIDYLATE SYNTHASE DOMAIN-CONTAINING PROTEIN 1"/>
    <property type="match status" value="1"/>
</dbReference>
<evidence type="ECO:0000256" key="1">
    <source>
        <dbReference type="ARBA" id="ARBA00010876"/>
    </source>
</evidence>
<gene>
    <name evidence="3" type="ORF">FSP39_021044</name>
</gene>